<keyword evidence="1" id="KW-0677">Repeat</keyword>
<dbReference type="AlphaFoldDB" id="A0A9P6BV29"/>
<comment type="caution">
    <text evidence="3">The sequence shown here is derived from an EMBL/GenBank/DDBJ whole genome shotgun (WGS) entry which is preliminary data.</text>
</comment>
<dbReference type="Pfam" id="PF24883">
    <property type="entry name" value="NPHP3_N"/>
    <property type="match status" value="1"/>
</dbReference>
<proteinExistence type="predicted"/>
<feature type="domain" description="Nephrocystin 3-like N-terminal" evidence="2">
    <location>
        <begin position="18"/>
        <end position="151"/>
    </location>
</feature>
<evidence type="ECO:0000313" key="4">
    <source>
        <dbReference type="Proteomes" id="UP000807342"/>
    </source>
</evidence>
<keyword evidence="4" id="KW-1185">Reference proteome</keyword>
<evidence type="ECO:0000313" key="3">
    <source>
        <dbReference type="EMBL" id="KAF9440197.1"/>
    </source>
</evidence>
<protein>
    <recommendedName>
        <fullName evidence="2">Nephrocystin 3-like N-terminal domain-containing protein</fullName>
    </recommendedName>
</protein>
<evidence type="ECO:0000256" key="1">
    <source>
        <dbReference type="ARBA" id="ARBA00022737"/>
    </source>
</evidence>
<organism evidence="3 4">
    <name type="scientific">Macrolepiota fuliginosa MF-IS2</name>
    <dbReference type="NCBI Taxonomy" id="1400762"/>
    <lineage>
        <taxon>Eukaryota</taxon>
        <taxon>Fungi</taxon>
        <taxon>Dikarya</taxon>
        <taxon>Basidiomycota</taxon>
        <taxon>Agaricomycotina</taxon>
        <taxon>Agaricomycetes</taxon>
        <taxon>Agaricomycetidae</taxon>
        <taxon>Agaricales</taxon>
        <taxon>Agaricineae</taxon>
        <taxon>Agaricaceae</taxon>
        <taxon>Macrolepiota</taxon>
    </lineage>
</organism>
<evidence type="ECO:0000259" key="2">
    <source>
        <dbReference type="Pfam" id="PF24883"/>
    </source>
</evidence>
<dbReference type="Proteomes" id="UP000807342">
    <property type="component" value="Unassembled WGS sequence"/>
</dbReference>
<name>A0A9P6BV29_9AGAR</name>
<reference evidence="3" key="1">
    <citation type="submission" date="2020-11" db="EMBL/GenBank/DDBJ databases">
        <authorList>
            <consortium name="DOE Joint Genome Institute"/>
            <person name="Ahrendt S."/>
            <person name="Riley R."/>
            <person name="Andreopoulos W."/>
            <person name="Labutti K."/>
            <person name="Pangilinan J."/>
            <person name="Ruiz-Duenas F.J."/>
            <person name="Barrasa J.M."/>
            <person name="Sanchez-Garcia M."/>
            <person name="Camarero S."/>
            <person name="Miyauchi S."/>
            <person name="Serrano A."/>
            <person name="Linde D."/>
            <person name="Babiker R."/>
            <person name="Drula E."/>
            <person name="Ayuso-Fernandez I."/>
            <person name="Pacheco R."/>
            <person name="Padilla G."/>
            <person name="Ferreira P."/>
            <person name="Barriuso J."/>
            <person name="Kellner H."/>
            <person name="Castanera R."/>
            <person name="Alfaro M."/>
            <person name="Ramirez L."/>
            <person name="Pisabarro A.G."/>
            <person name="Kuo A."/>
            <person name="Tritt A."/>
            <person name="Lipzen A."/>
            <person name="He G."/>
            <person name="Yan M."/>
            <person name="Ng V."/>
            <person name="Cullen D."/>
            <person name="Martin F."/>
            <person name="Rosso M.-N."/>
            <person name="Henrissat B."/>
            <person name="Hibbett D."/>
            <person name="Martinez A.T."/>
            <person name="Grigoriev I.V."/>
        </authorList>
    </citation>
    <scope>NUCLEOTIDE SEQUENCE</scope>
    <source>
        <strain evidence="3">MF-IS2</strain>
    </source>
</reference>
<gene>
    <name evidence="3" type="ORF">P691DRAFT_823995</name>
</gene>
<dbReference type="InterPro" id="IPR056884">
    <property type="entry name" value="NPHP3-like_N"/>
</dbReference>
<sequence length="153" mass="16941">MQYIDQIMSWGLEGPDPGHHIFWLKGPTGVGKSAISQSCAEVFTAQNKLAAAFFFSCPNQRDNPQCLFTSIAYQWASKHKAYTKILKSTIHDDPTIVSKELHHQFHHLFISPLQELAAKGKDISECVIIIDGLDECAGMAAQQTIVQIVAESI</sequence>
<dbReference type="OrthoDB" id="3045137at2759"/>
<dbReference type="Gene3D" id="3.40.50.300">
    <property type="entry name" value="P-loop containing nucleotide triphosphate hydrolases"/>
    <property type="match status" value="1"/>
</dbReference>
<dbReference type="EMBL" id="MU152765">
    <property type="protein sequence ID" value="KAF9440197.1"/>
    <property type="molecule type" value="Genomic_DNA"/>
</dbReference>
<dbReference type="InterPro" id="IPR027417">
    <property type="entry name" value="P-loop_NTPase"/>
</dbReference>
<dbReference type="SUPFAM" id="SSF52540">
    <property type="entry name" value="P-loop containing nucleoside triphosphate hydrolases"/>
    <property type="match status" value="1"/>
</dbReference>
<accession>A0A9P6BV29</accession>